<dbReference type="PIRSF" id="PIRSF000857">
    <property type="entry name" value="PAPS_reductase"/>
    <property type="match status" value="1"/>
</dbReference>
<dbReference type="Proteomes" id="UP001172083">
    <property type="component" value="Unassembled WGS sequence"/>
</dbReference>
<keyword evidence="7" id="KW-1185">Reference proteome</keyword>
<feature type="domain" description="Phosphoadenosine phosphosulphate reductase" evidence="5">
    <location>
        <begin position="31"/>
        <end position="197"/>
    </location>
</feature>
<sequence length="217" mass="25144">MNKLLQKDNYSALTSRQRLEKLFDEHDNAKILVTSSFGSTSVVLLHMISQVKPDHPIHFIDTGFLFRETHDYKKQLIEKLELNVVDTVARENRQKFTRENQSWRFNHDLCCFINKVDPINDLKPGFDIWVSGLLAYQNANRRHMPIVDFKEDIIKFHPIIDMTAAEVSLYMTIYELPAHPLVAHGYDSIGCTHCTQKGKGREGRWFDNAKTECGLHA</sequence>
<dbReference type="InterPro" id="IPR002500">
    <property type="entry name" value="PAPS_reduct_dom"/>
</dbReference>
<evidence type="ECO:0000259" key="5">
    <source>
        <dbReference type="Pfam" id="PF01507"/>
    </source>
</evidence>
<comment type="catalytic activity">
    <reaction evidence="4">
        <text>[thioredoxin]-disulfide + sulfite + AMP + 2 H(+) = adenosine 5'-phosphosulfate + [thioredoxin]-dithiol</text>
        <dbReference type="Rhea" id="RHEA:21976"/>
        <dbReference type="Rhea" id="RHEA-COMP:10698"/>
        <dbReference type="Rhea" id="RHEA-COMP:10700"/>
        <dbReference type="ChEBI" id="CHEBI:15378"/>
        <dbReference type="ChEBI" id="CHEBI:17359"/>
        <dbReference type="ChEBI" id="CHEBI:29950"/>
        <dbReference type="ChEBI" id="CHEBI:50058"/>
        <dbReference type="ChEBI" id="CHEBI:58243"/>
        <dbReference type="ChEBI" id="CHEBI:456215"/>
        <dbReference type="EC" id="1.8.4.10"/>
    </reaction>
</comment>
<comment type="subcellular location">
    <subcellularLocation>
        <location evidence="4">Cytoplasm</location>
    </subcellularLocation>
</comment>
<keyword evidence="2 4" id="KW-0560">Oxidoreductase</keyword>
<comment type="function">
    <text evidence="4">Catalyzes the formation of sulfite from adenosine 5'-phosphosulfate (APS) using thioredoxin as an electron donor.</text>
</comment>
<dbReference type="InterPro" id="IPR004511">
    <property type="entry name" value="PAPS/APS_Rdtase"/>
</dbReference>
<name>A0ABT8L555_9BACT</name>
<accession>A0ABT8L555</accession>
<comment type="pathway">
    <text evidence="3 4">Sulfur metabolism; hydrogen sulfide biosynthesis; sulfite from sulfate.</text>
</comment>
<dbReference type="Gene3D" id="3.40.50.620">
    <property type="entry name" value="HUPs"/>
    <property type="match status" value="1"/>
</dbReference>
<evidence type="ECO:0000313" key="7">
    <source>
        <dbReference type="Proteomes" id="UP001172083"/>
    </source>
</evidence>
<feature type="binding site" evidence="4">
    <location>
        <position position="110"/>
    </location>
    <ligand>
        <name>[4Fe-4S] cluster</name>
        <dbReference type="ChEBI" id="CHEBI:49883"/>
    </ligand>
</feature>
<reference evidence="6" key="1">
    <citation type="submission" date="2023-06" db="EMBL/GenBank/DDBJ databases">
        <title>Genomic of Agaribacillus aureum.</title>
        <authorList>
            <person name="Wang G."/>
        </authorList>
    </citation>
    <scope>NUCLEOTIDE SEQUENCE</scope>
    <source>
        <strain evidence="6">BMA12</strain>
    </source>
</reference>
<feature type="binding site" evidence="4">
    <location>
        <position position="111"/>
    </location>
    <ligand>
        <name>[4Fe-4S] cluster</name>
        <dbReference type="ChEBI" id="CHEBI:49883"/>
    </ligand>
</feature>
<proteinExistence type="inferred from homology"/>
<dbReference type="GO" id="GO:0004604">
    <property type="term" value="F:phosphoadenylyl-sulfate reductase (thioredoxin) activity"/>
    <property type="evidence" value="ECO:0007669"/>
    <property type="project" value="UniProtKB-EC"/>
</dbReference>
<feature type="active site" description="Nucleophile; cysteine thiosulfonate intermediate" evidence="4">
    <location>
        <position position="213"/>
    </location>
</feature>
<gene>
    <name evidence="4" type="primary">cysH</name>
    <name evidence="6" type="ORF">QQ020_12365</name>
</gene>
<dbReference type="PANTHER" id="PTHR46509">
    <property type="entry name" value="PHOSPHOADENOSINE PHOSPHOSULFATE REDUCTASE"/>
    <property type="match status" value="1"/>
</dbReference>
<feature type="binding site" evidence="4">
    <location>
        <position position="194"/>
    </location>
    <ligand>
        <name>[4Fe-4S] cluster</name>
        <dbReference type="ChEBI" id="CHEBI:49883"/>
    </ligand>
</feature>
<organism evidence="6 7">
    <name type="scientific">Agaribacillus aureus</name>
    <dbReference type="NCBI Taxonomy" id="3051825"/>
    <lineage>
        <taxon>Bacteria</taxon>
        <taxon>Pseudomonadati</taxon>
        <taxon>Bacteroidota</taxon>
        <taxon>Cytophagia</taxon>
        <taxon>Cytophagales</taxon>
        <taxon>Splendidivirgaceae</taxon>
        <taxon>Agaribacillus</taxon>
    </lineage>
</organism>
<evidence type="ECO:0000313" key="6">
    <source>
        <dbReference type="EMBL" id="MDN5212850.1"/>
    </source>
</evidence>
<keyword evidence="4" id="KW-0411">Iron-sulfur</keyword>
<dbReference type="RefSeq" id="WP_346758167.1">
    <property type="nucleotide sequence ID" value="NZ_JAUJEB010000001.1"/>
</dbReference>
<comment type="caution">
    <text evidence="6">The sequence shown here is derived from an EMBL/GenBank/DDBJ whole genome shotgun (WGS) entry which is preliminary data.</text>
</comment>
<protein>
    <recommendedName>
        <fullName evidence="4">Adenosine 5'-phosphosulfate reductase</fullName>
        <shortName evidence="4">APS reductase</shortName>
        <ecNumber evidence="4">1.8.4.10</ecNumber>
    </recommendedName>
    <alternativeName>
        <fullName evidence="4">5'-adenylylsulfate reductase</fullName>
    </alternativeName>
    <alternativeName>
        <fullName evidence="4">Thioredoxin-dependent 5'-adenylylsulfate reductase</fullName>
    </alternativeName>
</protein>
<feature type="binding site" evidence="4">
    <location>
        <position position="191"/>
    </location>
    <ligand>
        <name>[4Fe-4S] cluster</name>
        <dbReference type="ChEBI" id="CHEBI:49883"/>
    </ligand>
</feature>
<evidence type="ECO:0000256" key="1">
    <source>
        <dbReference type="ARBA" id="ARBA00009732"/>
    </source>
</evidence>
<dbReference type="InterPro" id="IPR014729">
    <property type="entry name" value="Rossmann-like_a/b/a_fold"/>
</dbReference>
<dbReference type="Pfam" id="PF01507">
    <property type="entry name" value="PAPS_reduct"/>
    <property type="match status" value="1"/>
</dbReference>
<dbReference type="NCBIfam" id="NF002537">
    <property type="entry name" value="PRK02090.1"/>
    <property type="match status" value="1"/>
</dbReference>
<comment type="cofactor">
    <cofactor evidence="4">
        <name>[4Fe-4S] cluster</name>
        <dbReference type="ChEBI" id="CHEBI:49883"/>
    </cofactor>
    <text evidence="4">Binds 1 [4Fe-4S] cluster per subunit.</text>
</comment>
<keyword evidence="4" id="KW-0963">Cytoplasm</keyword>
<evidence type="ECO:0000256" key="3">
    <source>
        <dbReference type="ARBA" id="ARBA00024327"/>
    </source>
</evidence>
<dbReference type="EMBL" id="JAUJEB010000001">
    <property type="protein sequence ID" value="MDN5212850.1"/>
    <property type="molecule type" value="Genomic_DNA"/>
</dbReference>
<dbReference type="EC" id="1.8.4.10" evidence="4"/>
<evidence type="ECO:0000256" key="2">
    <source>
        <dbReference type="ARBA" id="ARBA00023002"/>
    </source>
</evidence>
<keyword evidence="4" id="KW-0479">Metal-binding</keyword>
<comment type="similarity">
    <text evidence="1 4">Belongs to the PAPS reductase family. CysH subfamily.</text>
</comment>
<evidence type="ECO:0000256" key="4">
    <source>
        <dbReference type="HAMAP-Rule" id="MF_00063"/>
    </source>
</evidence>
<dbReference type="HAMAP" id="MF_00063">
    <property type="entry name" value="CysH"/>
    <property type="match status" value="1"/>
</dbReference>
<dbReference type="SUPFAM" id="SSF52402">
    <property type="entry name" value="Adenine nucleotide alpha hydrolases-like"/>
    <property type="match status" value="1"/>
</dbReference>
<keyword evidence="4" id="KW-0408">Iron</keyword>
<dbReference type="PANTHER" id="PTHR46509:SF1">
    <property type="entry name" value="PHOSPHOADENOSINE PHOSPHOSULFATE REDUCTASE"/>
    <property type="match status" value="1"/>
</dbReference>